<comment type="caution">
    <text evidence="4">The sequence shown here is derived from an EMBL/GenBank/DDBJ whole genome shotgun (WGS) entry which is preliminary data.</text>
</comment>
<dbReference type="Proteomes" id="UP000635565">
    <property type="component" value="Unassembled WGS sequence"/>
</dbReference>
<comment type="similarity">
    <text evidence="1">Belongs to the argonaute family. Long pAgo subfamily.</text>
</comment>
<feature type="domain" description="Piwi" evidence="3">
    <location>
        <begin position="428"/>
        <end position="704"/>
    </location>
</feature>
<evidence type="ECO:0000313" key="5">
    <source>
        <dbReference type="Proteomes" id="UP000635565"/>
    </source>
</evidence>
<dbReference type="SUPFAM" id="SSF53098">
    <property type="entry name" value="Ribonuclease H-like"/>
    <property type="match status" value="1"/>
</dbReference>
<reference evidence="4 5" key="1">
    <citation type="journal article" date="2021" name="Int. J. Syst. Evol. Microbiol.">
        <title>Reticulibacter mediterranei gen. nov., sp. nov., within the new family Reticulibacteraceae fam. nov., and Ktedonospora formicarum gen. nov., sp. nov., Ktedonobacter robiniae sp. nov., Dictyobacter formicarum sp. nov. and Dictyobacter arantiisoli sp. nov., belonging to the class Ktedonobacteria.</title>
        <authorList>
            <person name="Yabe S."/>
            <person name="Zheng Y."/>
            <person name="Wang C.M."/>
            <person name="Sakai Y."/>
            <person name="Abe K."/>
            <person name="Yokota A."/>
            <person name="Donadio S."/>
            <person name="Cavaletti L."/>
            <person name="Monciardini P."/>
        </authorList>
    </citation>
    <scope>NUCLEOTIDE SEQUENCE [LARGE SCALE GENOMIC DNA]</scope>
    <source>
        <strain evidence="4 5">SOSP1-9</strain>
    </source>
</reference>
<accession>A0ABQ3VRB1</accession>
<evidence type="ECO:0000313" key="4">
    <source>
        <dbReference type="EMBL" id="GHO88249.1"/>
    </source>
</evidence>
<dbReference type="InterPro" id="IPR036397">
    <property type="entry name" value="RNaseH_sf"/>
</dbReference>
<proteinExistence type="inferred from homology"/>
<protein>
    <recommendedName>
        <fullName evidence="2">Protein argonaute</fullName>
    </recommendedName>
</protein>
<dbReference type="EMBL" id="BNJJ01000022">
    <property type="protein sequence ID" value="GHO88249.1"/>
    <property type="molecule type" value="Genomic_DNA"/>
</dbReference>
<evidence type="ECO:0000256" key="1">
    <source>
        <dbReference type="ARBA" id="ARBA00035012"/>
    </source>
</evidence>
<dbReference type="InterPro" id="IPR012337">
    <property type="entry name" value="RNaseH-like_sf"/>
</dbReference>
<sequence>MQRLKSQQGSMLVEVFPINPSAIPHLTSYQPDVQTNDLALIGGKLAFHFQKRLKGHWFWSYPWLITDTPQPDEALQSVIEMLWQEQPETFQQLHAIHRNPTWQPTAQTLADFIARSLWTDIQSSIDPLLASWSHRLQRNISIQRVCQVRGWVVDGQPALSVSIASRMIAGIDVQTYAQNLADPNDLVGLLVADKTSTLKGTITKVVGAVVEHRSRLLKVAKREQSKAMINRAADHELVIQISTGPNASYDYVARSLQFIIRPGDYSRFQVDAKQTLRLLRLSPEERSGMLSKIAAIAKAKLLVSGKAYNSSASPTLFLTAQSVNYSPALLLGGEQRVEPKGDTDLSLRLRRYGFYERSKQFPEETPIQIGVLNTLPHLAPNQFLQQLQTELTSLHFASKISCIKDVTTPSRNALEEAVKDLQAHNIHIIVALLADSEDKANKDLLRWGVYDHLKSLTVGMGIPNQIITKSTMNNSYAFGNIALGMLSKLGNIPYVLAEPLPYADIIVGIDIARRSKTRLAGSMNATAIARIYQNTGEFLQYVIHDAPLEGETIPPDVLHTLFPSAIFSGKRVVIHRDGIFRGQEKQALQDWAQQIRATFHCVEVIKTGAPRVYSFQGQVLQPPKGSAFKLNPHEAFLISSPPPFSQSTPSPLQIRSVPPFPIEQAIHSVLALTQLHYGSLRSPRLPISIHYSDEIAYLALKGIKPKELEGNIPFWL</sequence>
<dbReference type="Gene3D" id="3.40.50.2300">
    <property type="match status" value="1"/>
</dbReference>
<organism evidence="4 5">
    <name type="scientific">Dictyobacter formicarum</name>
    <dbReference type="NCBI Taxonomy" id="2778368"/>
    <lineage>
        <taxon>Bacteria</taxon>
        <taxon>Bacillati</taxon>
        <taxon>Chloroflexota</taxon>
        <taxon>Ktedonobacteria</taxon>
        <taxon>Ktedonobacterales</taxon>
        <taxon>Dictyobacteraceae</taxon>
        <taxon>Dictyobacter</taxon>
    </lineage>
</organism>
<name>A0ABQ3VRB1_9CHLR</name>
<dbReference type="Gene3D" id="3.30.420.10">
    <property type="entry name" value="Ribonuclease H-like superfamily/Ribonuclease H"/>
    <property type="match status" value="1"/>
</dbReference>
<keyword evidence="5" id="KW-1185">Reference proteome</keyword>
<gene>
    <name evidence="4" type="ORF">KSZ_62550</name>
</gene>
<dbReference type="PROSITE" id="PS50822">
    <property type="entry name" value="PIWI"/>
    <property type="match status" value="1"/>
</dbReference>
<dbReference type="Pfam" id="PF02171">
    <property type="entry name" value="Piwi"/>
    <property type="match status" value="1"/>
</dbReference>
<evidence type="ECO:0000259" key="3">
    <source>
        <dbReference type="PROSITE" id="PS50822"/>
    </source>
</evidence>
<dbReference type="SMART" id="SM00950">
    <property type="entry name" value="Piwi"/>
    <property type="match status" value="1"/>
</dbReference>
<dbReference type="InterPro" id="IPR003165">
    <property type="entry name" value="Piwi"/>
</dbReference>
<evidence type="ECO:0000256" key="2">
    <source>
        <dbReference type="ARBA" id="ARBA00035032"/>
    </source>
</evidence>